<dbReference type="AlphaFoldDB" id="A0A069QE71"/>
<proteinExistence type="predicted"/>
<protein>
    <submittedName>
        <fullName evidence="1">Uncharacterized protein</fullName>
    </submittedName>
</protein>
<evidence type="ECO:0000313" key="2">
    <source>
        <dbReference type="Proteomes" id="UP000027442"/>
    </source>
</evidence>
<sequence length="61" mass="6865">MALKWGVTITNDALAIFSPSPITLHVAPRYNQCEVTDKFFNKAFITPAVLYVSCNHVPYHL</sequence>
<gene>
    <name evidence="1" type="ORF">HMPREF1991_02783</name>
</gene>
<organism evidence="1 2">
    <name type="scientific">Hoylesella loescheii DSM 19665 = JCM 12249 = ATCC 15930</name>
    <dbReference type="NCBI Taxonomy" id="1122985"/>
    <lineage>
        <taxon>Bacteria</taxon>
        <taxon>Pseudomonadati</taxon>
        <taxon>Bacteroidota</taxon>
        <taxon>Bacteroidia</taxon>
        <taxon>Bacteroidales</taxon>
        <taxon>Prevotellaceae</taxon>
        <taxon>Hoylesella</taxon>
    </lineage>
</organism>
<comment type="caution">
    <text evidence="1">The sequence shown here is derived from an EMBL/GenBank/DDBJ whole genome shotgun (WGS) entry which is preliminary data.</text>
</comment>
<dbReference type="PATRIC" id="fig|1122985.7.peg.2877"/>
<dbReference type="EMBL" id="JNGW01000120">
    <property type="protein sequence ID" value="KDR51153.1"/>
    <property type="molecule type" value="Genomic_DNA"/>
</dbReference>
<dbReference type="Proteomes" id="UP000027442">
    <property type="component" value="Unassembled WGS sequence"/>
</dbReference>
<evidence type="ECO:0000313" key="1">
    <source>
        <dbReference type="EMBL" id="KDR51153.1"/>
    </source>
</evidence>
<accession>A0A069QE71</accession>
<reference evidence="1 2" key="1">
    <citation type="submission" date="2013-08" db="EMBL/GenBank/DDBJ databases">
        <authorList>
            <person name="Weinstock G."/>
            <person name="Sodergren E."/>
            <person name="Wylie T."/>
            <person name="Fulton L."/>
            <person name="Fulton R."/>
            <person name="Fronick C."/>
            <person name="O'Laughlin M."/>
            <person name="Godfrey J."/>
            <person name="Miner T."/>
            <person name="Herter B."/>
            <person name="Appelbaum E."/>
            <person name="Cordes M."/>
            <person name="Lek S."/>
            <person name="Wollam A."/>
            <person name="Pepin K.H."/>
            <person name="Palsikar V.B."/>
            <person name="Mitreva M."/>
            <person name="Wilson R.K."/>
        </authorList>
    </citation>
    <scope>NUCLEOTIDE SEQUENCE [LARGE SCALE GENOMIC DNA]</scope>
    <source>
        <strain evidence="1 2">ATCC 15930</strain>
    </source>
</reference>
<name>A0A069QE71_HOYLO</name>
<keyword evidence="2" id="KW-1185">Reference proteome</keyword>
<dbReference type="HOGENOM" id="CLU_2918840_0_0_10"/>